<dbReference type="RefSeq" id="WP_058461408.1">
    <property type="nucleotide sequence ID" value="NZ_CAAAHS010000008.1"/>
</dbReference>
<dbReference type="EMBL" id="LR134420">
    <property type="protein sequence ID" value="VEH85136.1"/>
    <property type="molecule type" value="Genomic_DNA"/>
</dbReference>
<dbReference type="Proteomes" id="UP000054859">
    <property type="component" value="Unassembled WGS sequence"/>
</dbReference>
<keyword evidence="4" id="KW-1185">Reference proteome</keyword>
<dbReference type="PROSITE" id="PS51367">
    <property type="entry name" value="THAUMATIN_2"/>
    <property type="match status" value="1"/>
</dbReference>
<dbReference type="Gene3D" id="2.60.40.10">
    <property type="entry name" value="Immunoglobulins"/>
    <property type="match status" value="1"/>
</dbReference>
<dbReference type="PANTHER" id="PTHR31013">
    <property type="entry name" value="THAUMATIN FAMILY PROTEIN-RELATED"/>
    <property type="match status" value="1"/>
</dbReference>
<proteinExistence type="predicted"/>
<dbReference type="InterPro" id="IPR037176">
    <property type="entry name" value="Osmotin/thaumatin-like_sf"/>
</dbReference>
<reference evidence="3 5" key="2">
    <citation type="submission" date="2018-12" db="EMBL/GenBank/DDBJ databases">
        <authorList>
            <consortium name="Pathogen Informatics"/>
        </authorList>
    </citation>
    <scope>NUCLEOTIDE SEQUENCE [LARGE SCALE GENOMIC DNA]</scope>
    <source>
        <strain evidence="3 5">NCTC12735</strain>
        <plasmid evidence="5">11</plasmid>
    </source>
</reference>
<dbReference type="STRING" id="45056.Lade_0326"/>
<feature type="chain" id="PRO_5036299188" evidence="1">
    <location>
        <begin position="23"/>
        <end position="655"/>
    </location>
</feature>
<dbReference type="SMART" id="SM00205">
    <property type="entry name" value="THN"/>
    <property type="match status" value="1"/>
</dbReference>
<evidence type="ECO:0000313" key="5">
    <source>
        <dbReference type="Proteomes" id="UP000281170"/>
    </source>
</evidence>
<dbReference type="Proteomes" id="UP000281170">
    <property type="component" value="Plasmid 11"/>
</dbReference>
<dbReference type="AlphaFoldDB" id="A0A0W0R3M8"/>
<dbReference type="Gene3D" id="2.60.110.10">
    <property type="entry name" value="Thaumatin"/>
    <property type="match status" value="2"/>
</dbReference>
<feature type="signal peptide" evidence="1">
    <location>
        <begin position="1"/>
        <end position="22"/>
    </location>
</feature>
<dbReference type="SUPFAM" id="SSF49870">
    <property type="entry name" value="Osmotin, thaumatin-like protein"/>
    <property type="match status" value="1"/>
</dbReference>
<reference evidence="2 4" key="1">
    <citation type="submission" date="2015-11" db="EMBL/GenBank/DDBJ databases">
        <title>Identification of large and diverse effector repertoires of 38 Legionella species.</title>
        <authorList>
            <person name="Burstein D."/>
            <person name="Amaro F."/>
            <person name="Zusman T."/>
            <person name="Lifshitz Z."/>
            <person name="Cohen O."/>
            <person name="Gilbert J.A."/>
            <person name="Pupko T."/>
            <person name="Shuman H.A."/>
            <person name="Segal G."/>
        </authorList>
    </citation>
    <scope>NUCLEOTIDE SEQUENCE [LARGE SCALE GENOMIC DNA]</scope>
    <source>
        <strain evidence="2 4">1762-AUS-E</strain>
    </source>
</reference>
<dbReference type="InterPro" id="IPR001938">
    <property type="entry name" value="Thaumatin"/>
</dbReference>
<protein>
    <submittedName>
        <fullName evidence="2">Thaumatin domain-containing protein</fullName>
    </submittedName>
</protein>
<evidence type="ECO:0000313" key="2">
    <source>
        <dbReference type="EMBL" id="KTC65668.1"/>
    </source>
</evidence>
<dbReference type="KEGG" id="ladl:NCTC12735_00759"/>
<geneLocation type="plasmid" evidence="3 5">
    <name>11</name>
</geneLocation>
<dbReference type="PANTHER" id="PTHR31013:SF2">
    <property type="entry name" value="THAUMATIN-LIKE PROTEIN"/>
    <property type="match status" value="1"/>
</dbReference>
<name>A0A0W0R3M8_9GAMM</name>
<keyword evidence="1" id="KW-0732">Signal</keyword>
<evidence type="ECO:0000313" key="4">
    <source>
        <dbReference type="Proteomes" id="UP000054859"/>
    </source>
</evidence>
<dbReference type="InterPro" id="IPR013783">
    <property type="entry name" value="Ig-like_fold"/>
</dbReference>
<keyword evidence="3" id="KW-0614">Plasmid</keyword>
<evidence type="ECO:0000313" key="3">
    <source>
        <dbReference type="EMBL" id="VEH85136.1"/>
    </source>
</evidence>
<dbReference type="OrthoDB" id="7061668at2"/>
<organism evidence="2 4">
    <name type="scientific">Legionella adelaidensis</name>
    <dbReference type="NCBI Taxonomy" id="45056"/>
    <lineage>
        <taxon>Bacteria</taxon>
        <taxon>Pseudomonadati</taxon>
        <taxon>Pseudomonadota</taxon>
        <taxon>Gammaproteobacteria</taxon>
        <taxon>Legionellales</taxon>
        <taxon>Legionellaceae</taxon>
        <taxon>Legionella</taxon>
    </lineage>
</organism>
<sequence>MNNKLRSLFFLALFNFSLNAWAIAPVSWILSPAKGFPDTILGTQSVVTYVLRNNLSANVKLSTLAKTVGGNFTIHNLCNNVTLKPKGTCKVIVSFVPKAANVSTFQLIYSYNGKQFPLPPLKAVGKANCTVRGTTVLPLPTQTYLYADNVVKFVFTNECASGTPKKLGAVNVTSSNEAAIVKPASYDTCSNSLLANGKSCFVMASVSPRTLTKAMTIQASVLAETTTVNTETSAEVITNQQATHHVQFVNQCNFDVWYGIANGAGGIYSPDPNLIKFPNGAPPSAYYLPKQVEGQRPSVIILPTTVYKNGAIWPRTGCKMVDGKFICTTGTCATMDNTATCKSSGDLQQPIPPYTKFEFTIETNPGQDGVYDVSVINGFTVPVEIKAFGPPTDDPFNCTGAGALIQPEDSRLHACPWVFDPVSLSGLSREDFQWVTPGAELSCETNDPNCGRSYDVSPPNNPAKIVLRAAPFLGYTTVANYFGYKADGQWGTPNLYTKYGIASPLPNTYGTIGGQPADWGSLFACTPTSNQSADSCYLDAAGPRCCGCIEWENEPVGSATRTASSKPCVNTNDDWTSAKPSLATADNFTIQKGVLWLKAACPTAYSYQFDDKSSSFQCNKDGEADLYTSYQITFCPGGVTGKPGSADEGRGTPPP</sequence>
<gene>
    <name evidence="2" type="ORF">Lade_0326</name>
    <name evidence="3" type="ORF">NCTC12735_00759</name>
</gene>
<dbReference type="PATRIC" id="fig|45056.6.peg.333"/>
<evidence type="ECO:0000256" key="1">
    <source>
        <dbReference type="SAM" id="SignalP"/>
    </source>
</evidence>
<dbReference type="Pfam" id="PF00314">
    <property type="entry name" value="Thaumatin"/>
    <property type="match status" value="1"/>
</dbReference>
<accession>A0A0W0R3M8</accession>
<dbReference type="EMBL" id="LNKA01000001">
    <property type="protein sequence ID" value="KTC65668.1"/>
    <property type="molecule type" value="Genomic_DNA"/>
</dbReference>